<gene>
    <name evidence="2" type="ORF">ROE7235_03882</name>
</gene>
<organism evidence="2 3">
    <name type="scientific">Roseinatronobacter ekhonensis</name>
    <dbReference type="NCBI Taxonomy" id="254356"/>
    <lineage>
        <taxon>Bacteria</taxon>
        <taxon>Pseudomonadati</taxon>
        <taxon>Pseudomonadota</taxon>
        <taxon>Alphaproteobacteria</taxon>
        <taxon>Rhodobacterales</taxon>
        <taxon>Paracoccaceae</taxon>
        <taxon>Roseinatronobacter</taxon>
    </lineage>
</organism>
<proteinExistence type="predicted"/>
<dbReference type="Proteomes" id="UP000272908">
    <property type="component" value="Unassembled WGS sequence"/>
</dbReference>
<name>A0A3B0MF80_9RHOB</name>
<reference evidence="3" key="1">
    <citation type="submission" date="2018-08" db="EMBL/GenBank/DDBJ databases">
        <authorList>
            <person name="Rodrigo-Torres L."/>
            <person name="Arahal R. D."/>
            <person name="Lucena T."/>
        </authorList>
    </citation>
    <scope>NUCLEOTIDE SEQUENCE [LARGE SCALE GENOMIC DNA]</scope>
    <source>
        <strain evidence="3">CECT 7235</strain>
    </source>
</reference>
<feature type="region of interest" description="Disordered" evidence="1">
    <location>
        <begin position="50"/>
        <end position="69"/>
    </location>
</feature>
<evidence type="ECO:0000313" key="2">
    <source>
        <dbReference type="EMBL" id="SUZ34100.1"/>
    </source>
</evidence>
<dbReference type="AlphaFoldDB" id="A0A3B0MF80"/>
<accession>A0A3B0MF80</accession>
<keyword evidence="3" id="KW-1185">Reference proteome</keyword>
<dbReference type="EMBL" id="UIHC01000140">
    <property type="protein sequence ID" value="SUZ34100.1"/>
    <property type="molecule type" value="Genomic_DNA"/>
</dbReference>
<evidence type="ECO:0000313" key="3">
    <source>
        <dbReference type="Proteomes" id="UP000272908"/>
    </source>
</evidence>
<feature type="compositionally biased region" description="Pro residues" evidence="1">
    <location>
        <begin position="258"/>
        <end position="269"/>
    </location>
</feature>
<sequence>MRGLVLGQLRQVHQHRIRRAEHDSTRQRRRAGIAGRQIVGRAVLADGLDAARPGVGDGDEPQIDQPPVMREPDRVGRIEREPRGRQSECRRLAPYPCLHQRAAAAPFGLLGRHGHREGLRGSPRRVHGDAPRLDEGRVVVLVGPRDLPLQRLRQLGLLAARQLQHVALARGHKIVGREGHDRGAAAHEEADHPLGLDGVESEVARQRCDRGARAFQRGDGVALHRAPETGDVDAILGQPGAQAEVPDECCQRHRAKPPGQPVAEPPVRPVRPDVGQRWKKRIGPRVPGPGGAFGNVHHSAAVDRRHRVVRDLAPPEICRFEIGALDGVVAPAPREVRREALRRLRIEEDVGLVGAPVDGGTAELGEPDRLRLRRPCRRRPALHPTGAVVVRVRPPGARILVAEHPWLGGGTVRDGGPYLRRAIRRAGIEPVEALAARDVSLQVGAVVDRGPALGRVRMLEPVAPVRQRHVVVDPDEIDLRIGPERIEVEEHVAAAVAWLVSEVFRPVGSIAEAHTRPEDRAHIP</sequence>
<feature type="region of interest" description="Disordered" evidence="1">
    <location>
        <begin position="252"/>
        <end position="272"/>
    </location>
</feature>
<evidence type="ECO:0000256" key="1">
    <source>
        <dbReference type="SAM" id="MobiDB-lite"/>
    </source>
</evidence>
<protein>
    <submittedName>
        <fullName evidence="2">Uncharacterized protein</fullName>
    </submittedName>
</protein>